<dbReference type="WBParaSite" id="HNAJ_0000810601-mRNA-1">
    <property type="protein sequence ID" value="HNAJ_0000810601-mRNA-1"/>
    <property type="gene ID" value="HNAJ_0000810601"/>
</dbReference>
<comment type="subcellular location">
    <subcellularLocation>
        <location evidence="1">Membrane</location>
        <topology evidence="1">Multi-pass membrane protein</topology>
    </subcellularLocation>
</comment>
<feature type="domain" description="Wntless-like transmembrane" evidence="6">
    <location>
        <begin position="19"/>
        <end position="136"/>
    </location>
</feature>
<dbReference type="InterPro" id="IPR009551">
    <property type="entry name" value="Wntless"/>
</dbReference>
<evidence type="ECO:0000313" key="9">
    <source>
        <dbReference type="WBParaSite" id="HNAJ_0000810601-mRNA-1"/>
    </source>
</evidence>
<gene>
    <name evidence="7" type="ORF">HNAJ_LOCUS8102</name>
</gene>
<evidence type="ECO:0000256" key="3">
    <source>
        <dbReference type="ARBA" id="ARBA00022989"/>
    </source>
</evidence>
<dbReference type="Pfam" id="PF06664">
    <property type="entry name" value="WLS-like_TM"/>
    <property type="match status" value="1"/>
</dbReference>
<keyword evidence="8" id="KW-1185">Reference proteome</keyword>
<reference evidence="9" key="1">
    <citation type="submission" date="2017-02" db="UniProtKB">
        <authorList>
            <consortium name="WormBaseParasite"/>
        </authorList>
    </citation>
    <scope>IDENTIFICATION</scope>
</reference>
<name>A0A0R3TLI0_RODNA</name>
<dbReference type="InterPro" id="IPR047843">
    <property type="entry name" value="WLS-like_TM"/>
</dbReference>
<dbReference type="Proteomes" id="UP000278807">
    <property type="component" value="Unassembled WGS sequence"/>
</dbReference>
<keyword evidence="3 5" id="KW-1133">Transmembrane helix</keyword>
<dbReference type="AlphaFoldDB" id="A0A0R3TLI0"/>
<evidence type="ECO:0000256" key="4">
    <source>
        <dbReference type="ARBA" id="ARBA00023136"/>
    </source>
</evidence>
<evidence type="ECO:0000256" key="5">
    <source>
        <dbReference type="SAM" id="Phobius"/>
    </source>
</evidence>
<keyword evidence="4 5" id="KW-0472">Membrane</keyword>
<keyword evidence="2 5" id="KW-0812">Transmembrane</keyword>
<evidence type="ECO:0000313" key="7">
    <source>
        <dbReference type="EMBL" id="VDO03962.1"/>
    </source>
</evidence>
<reference evidence="7 8" key="2">
    <citation type="submission" date="2018-11" db="EMBL/GenBank/DDBJ databases">
        <authorList>
            <consortium name="Pathogen Informatics"/>
        </authorList>
    </citation>
    <scope>NUCLEOTIDE SEQUENCE [LARGE SCALE GENOMIC DNA]</scope>
</reference>
<sequence length="194" mass="21710">MVPLLVVIWSHPLAAKLGYASVILGGLCAAAYFLYLSVMVARALWQIFAKRRLLPALQPDQRVYYSGLIYRFTALLLYTILCAALTVIFYIFSQANEEQWKWGSHRIEYTSAFITGVYGMWNAYVVTILCLYAPSHKFRSPRGNQMLENLLVNSETSGEPCPTDPLGNTEAPGVESIQLVPSKGLSFFTKTAQE</sequence>
<feature type="transmembrane region" description="Helical" evidence="5">
    <location>
        <begin position="68"/>
        <end position="92"/>
    </location>
</feature>
<dbReference type="GO" id="GO:0006886">
    <property type="term" value="P:intracellular protein transport"/>
    <property type="evidence" value="ECO:0007669"/>
    <property type="project" value="TreeGrafter"/>
</dbReference>
<evidence type="ECO:0000256" key="1">
    <source>
        <dbReference type="ARBA" id="ARBA00004141"/>
    </source>
</evidence>
<dbReference type="PANTHER" id="PTHR13449:SF2">
    <property type="entry name" value="PROTEIN WNTLESS HOMOLOG"/>
    <property type="match status" value="1"/>
</dbReference>
<organism evidence="9">
    <name type="scientific">Rodentolepis nana</name>
    <name type="common">Dwarf tapeworm</name>
    <name type="synonym">Hymenolepis nana</name>
    <dbReference type="NCBI Taxonomy" id="102285"/>
    <lineage>
        <taxon>Eukaryota</taxon>
        <taxon>Metazoa</taxon>
        <taxon>Spiralia</taxon>
        <taxon>Lophotrochozoa</taxon>
        <taxon>Platyhelminthes</taxon>
        <taxon>Cestoda</taxon>
        <taxon>Eucestoda</taxon>
        <taxon>Cyclophyllidea</taxon>
        <taxon>Hymenolepididae</taxon>
        <taxon>Rodentolepis</taxon>
    </lineage>
</organism>
<accession>A0A0R3TLI0</accession>
<dbReference type="EMBL" id="UZAE01012195">
    <property type="protein sequence ID" value="VDO03962.1"/>
    <property type="molecule type" value="Genomic_DNA"/>
</dbReference>
<dbReference type="GO" id="GO:0031090">
    <property type="term" value="C:organelle membrane"/>
    <property type="evidence" value="ECO:0007669"/>
    <property type="project" value="TreeGrafter"/>
</dbReference>
<proteinExistence type="predicted"/>
<evidence type="ECO:0000256" key="2">
    <source>
        <dbReference type="ARBA" id="ARBA00022692"/>
    </source>
</evidence>
<dbReference type="PANTHER" id="PTHR13449">
    <property type="entry name" value="INTEGRAL MEMBRANE PROTEIN GPR177"/>
    <property type="match status" value="1"/>
</dbReference>
<protein>
    <submittedName>
        <fullName evidence="9">Transmembrane protein</fullName>
    </submittedName>
</protein>
<feature type="transmembrane region" description="Helical" evidence="5">
    <location>
        <begin position="112"/>
        <end position="133"/>
    </location>
</feature>
<evidence type="ECO:0000259" key="6">
    <source>
        <dbReference type="Pfam" id="PF06664"/>
    </source>
</evidence>
<dbReference type="OrthoDB" id="6259430at2759"/>
<dbReference type="GO" id="GO:0012505">
    <property type="term" value="C:endomembrane system"/>
    <property type="evidence" value="ECO:0007669"/>
    <property type="project" value="TreeGrafter"/>
</dbReference>
<dbReference type="GO" id="GO:0061355">
    <property type="term" value="P:Wnt protein secretion"/>
    <property type="evidence" value="ECO:0007669"/>
    <property type="project" value="TreeGrafter"/>
</dbReference>
<evidence type="ECO:0000313" key="8">
    <source>
        <dbReference type="Proteomes" id="UP000278807"/>
    </source>
</evidence>
<dbReference type="GO" id="GO:0016055">
    <property type="term" value="P:Wnt signaling pathway"/>
    <property type="evidence" value="ECO:0007669"/>
    <property type="project" value="InterPro"/>
</dbReference>
<dbReference type="GO" id="GO:0017147">
    <property type="term" value="F:Wnt-protein binding"/>
    <property type="evidence" value="ECO:0007669"/>
    <property type="project" value="InterPro"/>
</dbReference>
<dbReference type="STRING" id="102285.A0A0R3TLI0"/>
<feature type="transmembrane region" description="Helical" evidence="5">
    <location>
        <begin position="30"/>
        <end position="48"/>
    </location>
</feature>